<dbReference type="EMBL" id="JAAMPJ010000003">
    <property type="protein sequence ID" value="NGY60073.1"/>
    <property type="molecule type" value="Genomic_DNA"/>
</dbReference>
<dbReference type="RefSeq" id="WP_166046072.1">
    <property type="nucleotide sequence ID" value="NZ_JAAMPJ010000003.1"/>
</dbReference>
<evidence type="ECO:0000259" key="1">
    <source>
        <dbReference type="Pfam" id="PF00931"/>
    </source>
</evidence>
<protein>
    <recommendedName>
        <fullName evidence="1">NB-ARC domain-containing protein</fullName>
    </recommendedName>
</protein>
<keyword evidence="3" id="KW-1185">Reference proteome</keyword>
<name>A0A7C9VNQ1_9PSEU</name>
<organism evidence="2 3">
    <name type="scientific">Lentzea alba</name>
    <dbReference type="NCBI Taxonomy" id="2714351"/>
    <lineage>
        <taxon>Bacteria</taxon>
        <taxon>Bacillati</taxon>
        <taxon>Actinomycetota</taxon>
        <taxon>Actinomycetes</taxon>
        <taxon>Pseudonocardiales</taxon>
        <taxon>Pseudonocardiaceae</taxon>
        <taxon>Lentzea</taxon>
    </lineage>
</organism>
<evidence type="ECO:0000313" key="3">
    <source>
        <dbReference type="Proteomes" id="UP000481360"/>
    </source>
</evidence>
<feature type="domain" description="NB-ARC" evidence="1">
    <location>
        <begin position="64"/>
        <end position="229"/>
    </location>
</feature>
<dbReference type="InterPro" id="IPR027417">
    <property type="entry name" value="P-loop_NTPase"/>
</dbReference>
<dbReference type="Gene3D" id="3.40.50.300">
    <property type="entry name" value="P-loop containing nucleotide triphosphate hydrolases"/>
    <property type="match status" value="1"/>
</dbReference>
<dbReference type="InterPro" id="IPR011990">
    <property type="entry name" value="TPR-like_helical_dom_sf"/>
</dbReference>
<dbReference type="SUPFAM" id="SSF52540">
    <property type="entry name" value="P-loop containing nucleoside triphosphate hydrolases"/>
    <property type="match status" value="1"/>
</dbReference>
<dbReference type="InterPro" id="IPR002182">
    <property type="entry name" value="NB-ARC"/>
</dbReference>
<dbReference type="Proteomes" id="UP000481360">
    <property type="component" value="Unassembled WGS sequence"/>
</dbReference>
<evidence type="ECO:0000313" key="2">
    <source>
        <dbReference type="EMBL" id="NGY60073.1"/>
    </source>
</evidence>
<dbReference type="GO" id="GO:0043531">
    <property type="term" value="F:ADP binding"/>
    <property type="evidence" value="ECO:0007669"/>
    <property type="project" value="InterPro"/>
</dbReference>
<accession>A0A7C9VNQ1</accession>
<dbReference type="Pfam" id="PF00931">
    <property type="entry name" value="NB-ARC"/>
    <property type="match status" value="1"/>
</dbReference>
<comment type="caution">
    <text evidence="2">The sequence shown here is derived from an EMBL/GenBank/DDBJ whole genome shotgun (WGS) entry which is preliminary data.</text>
</comment>
<proteinExistence type="predicted"/>
<dbReference type="AlphaFoldDB" id="A0A7C9VNQ1"/>
<reference evidence="2 3" key="1">
    <citation type="submission" date="2020-03" db="EMBL/GenBank/DDBJ databases">
        <title>Isolation and identification of active actinomycetes.</title>
        <authorList>
            <person name="Sun X."/>
        </authorList>
    </citation>
    <scope>NUCLEOTIDE SEQUENCE [LARGE SCALE GENOMIC DNA]</scope>
    <source>
        <strain evidence="2 3">NEAU-D13</strain>
    </source>
</reference>
<dbReference type="Gene3D" id="1.25.40.10">
    <property type="entry name" value="Tetratricopeptide repeat domain"/>
    <property type="match status" value="1"/>
</dbReference>
<gene>
    <name evidence="2" type="ORF">G7043_14180</name>
</gene>
<sequence>MNVGVPPERGTTTNKVDGAGNVVQAGEIRDVHFHGVPDGGSQPGLVSTIAPTDLLPGKVFGREQLVTRLVEVTQRADGTRVVLHGTGGSGKTAVALALADRLDREFPRTRVWWVDGSSEYSLSAGLREVVYDADPHHRVEEVMRAWRGEGSAPNLLKRVLAEIPGRWTLIIDGADDQRVLAQWRSALQHDTGTVVLTTRNGKAKEWSRCAEVHQVSTLHADAAVEMLRTLAPGSGTAEQARELACALGYLPLALRLAGSYLNTVPTLPTTGGLALPQSFEQYRLVFHERFVELDQLHEIGSGLAERELLSRTWELSLDLLADLGMPWARPLLRWLSCFEQAPIPCDLANSEILTRSTLFKGITGMDLIHAFVFLTNFGLVEQVSVWGMRSSSVTTKCWVLHPVIREANRHQPDVQRDLQAYLALCYATLDGYTSFLSAEVQEDLSTWAVLSPHCEFVVEWIHRDRAKLPVPEDWELLGTKLSCVVARFSALSGQHDRAEAIFRHALVVRLRHLGETHPEVLAARRNIVLLRCQRHRSEQSLAELVLLVEDTRSALGERDPLTITCQLDLALAQAQLAEEDAADRVVDDYRAIVRLSRELYGRTDTTALSAQMNLVTELGRREDESCPAELLRLLTMIEEVENAPDVAIQVPFSLGRLRAAVMNLLQNSRGWSEPQD</sequence>